<evidence type="ECO:0000256" key="12">
    <source>
        <dbReference type="ARBA" id="ARBA00034000"/>
    </source>
</evidence>
<evidence type="ECO:0000313" key="18">
    <source>
        <dbReference type="EMBL" id="KYZ77645.1"/>
    </source>
</evidence>
<evidence type="ECO:0000256" key="14">
    <source>
        <dbReference type="SAM" id="MobiDB-lite"/>
    </source>
</evidence>
<dbReference type="GO" id="GO:0008955">
    <property type="term" value="F:peptidoglycan glycosyltransferase activity"/>
    <property type="evidence" value="ECO:0007669"/>
    <property type="project" value="UniProtKB-EC"/>
</dbReference>
<dbReference type="AlphaFoldDB" id="A0A154BUV4"/>
<keyword evidence="15" id="KW-0812">Transmembrane</keyword>
<keyword evidence="5" id="KW-0328">Glycosyltransferase</keyword>
<dbReference type="SUPFAM" id="SSF53955">
    <property type="entry name" value="Lysozyme-like"/>
    <property type="match status" value="1"/>
</dbReference>
<dbReference type="GO" id="GO:0006508">
    <property type="term" value="P:proteolysis"/>
    <property type="evidence" value="ECO:0007669"/>
    <property type="project" value="UniProtKB-KW"/>
</dbReference>
<organism evidence="18 19">
    <name type="scientific">Anaerosporomusa subterranea</name>
    <dbReference type="NCBI Taxonomy" id="1794912"/>
    <lineage>
        <taxon>Bacteria</taxon>
        <taxon>Bacillati</taxon>
        <taxon>Bacillota</taxon>
        <taxon>Negativicutes</taxon>
        <taxon>Acetonemataceae</taxon>
        <taxon>Anaerosporomusa</taxon>
    </lineage>
</organism>
<comment type="similarity">
    <text evidence="1">In the C-terminal section; belongs to the transpeptidase family.</text>
</comment>
<accession>A0A154BUV4</accession>
<feature type="region of interest" description="Disordered" evidence="14">
    <location>
        <begin position="648"/>
        <end position="720"/>
    </location>
</feature>
<evidence type="ECO:0000256" key="11">
    <source>
        <dbReference type="ARBA" id="ARBA00023316"/>
    </source>
</evidence>
<dbReference type="OrthoDB" id="9766909at2"/>
<keyword evidence="8" id="KW-0133">Cell shape</keyword>
<comment type="caution">
    <text evidence="18">The sequence shown here is derived from an EMBL/GenBank/DDBJ whole genome shotgun (WGS) entry which is preliminary data.</text>
</comment>
<feature type="domain" description="Glycosyl transferase family 51" evidence="17">
    <location>
        <begin position="71"/>
        <end position="246"/>
    </location>
</feature>
<keyword evidence="11" id="KW-0961">Cell wall biogenesis/degradation</keyword>
<dbReference type="PANTHER" id="PTHR32282:SF33">
    <property type="entry name" value="PEPTIDOGLYCAN GLYCOSYLTRANSFERASE"/>
    <property type="match status" value="1"/>
</dbReference>
<keyword evidence="7" id="KW-0378">Hydrolase</keyword>
<reference evidence="18 19" key="1">
    <citation type="submission" date="2016-02" db="EMBL/GenBank/DDBJ databases">
        <title>Anaerosporomusa subterraneum gen. nov., sp. nov., a spore-forming obligate anaerobe isolated from saprolite.</title>
        <authorList>
            <person name="Choi J.K."/>
            <person name="Shah M."/>
            <person name="Yee N."/>
        </authorList>
    </citation>
    <scope>NUCLEOTIDE SEQUENCE [LARGE SCALE GENOMIC DNA]</scope>
    <source>
        <strain evidence="18 19">RU4</strain>
    </source>
</reference>
<gene>
    <name evidence="18" type="ORF">AXX12_18100</name>
</gene>
<protein>
    <submittedName>
        <fullName evidence="18">Penicillin-binding protein</fullName>
    </submittedName>
</protein>
<sequence>MSSTNSKQESKPSKRPAKKNYTPFIAIAIIIFIVMVTGAGLGFLTASIHTAPGLSGEFRPAASSQMFDVNGKLITTIHSVENRIPVSLSKIPKNLQSAFLAAEDIRFYQHSGIDVRAIGRAVLSNILDRGVSEGGSTITQQLAKNALLTQERTLKRKIQEAVLSLQIERQYSKQEIFEMYLNQIYFGAGAYGVQAAAQVYFGKNVEDLSLGECALLAGIPKSPNYYSPLNNIKVAKERQMIVLDQMVKYGFIDSTTAGKAAKAEIKLAAKSGDPSGVGAYFIDYITQILIDKYGADAVYKDGLKIYTTLDIDLQKTAEKVMTQLPTTGQIKGVKQPQGALVCIDPHTGYIKAMVGGRGGDQFNRAVLAERQPGSAFKPFVYLAAVENGMTAASIVDDKKITYAGGWTPLNYDHKFRGPVPLRTALELSLNGVAVQLAQQVGPDKALYLAQQMGISTLVMQGSVNDRNLAMSLGGLTRGVTPLEIASAYGVLANQGVRMEPTAIVKVVGRNGQVLEENKPQGKAVINERSAYLLTDMMKGVLQRGTGTGANIGRPAAGKTGTTSDYNDAWFIGYTPDLVTAVWMGNDNNEYLDGITGGTIPATIWQEFMSAAVAKMPWRDFPRPSGFVTATVSTKDGLLAKDPKDKDARTELFISGTQPNKISTYDPKKEKKPGEKDLPDSKSDPAKADEKLPPPPPRGDTTAPIPPPPPPDKPVSAKPGT</sequence>
<evidence type="ECO:0000256" key="2">
    <source>
        <dbReference type="ARBA" id="ARBA00007739"/>
    </source>
</evidence>
<keyword evidence="6" id="KW-0808">Transferase</keyword>
<dbReference type="InterPro" id="IPR001460">
    <property type="entry name" value="PCN-bd_Tpept"/>
</dbReference>
<evidence type="ECO:0000256" key="15">
    <source>
        <dbReference type="SAM" id="Phobius"/>
    </source>
</evidence>
<comment type="catalytic activity">
    <reaction evidence="13">
        <text>[GlcNAc-(1-&gt;4)-Mur2Ac(oyl-L-Ala-gamma-D-Glu-L-Lys-D-Ala-D-Ala)](n)-di-trans,octa-cis-undecaprenyl diphosphate + beta-D-GlcNAc-(1-&gt;4)-Mur2Ac(oyl-L-Ala-gamma-D-Glu-L-Lys-D-Ala-D-Ala)-di-trans,octa-cis-undecaprenyl diphosphate = [GlcNAc-(1-&gt;4)-Mur2Ac(oyl-L-Ala-gamma-D-Glu-L-Lys-D-Ala-D-Ala)](n+1)-di-trans,octa-cis-undecaprenyl diphosphate + di-trans,octa-cis-undecaprenyl diphosphate + H(+)</text>
        <dbReference type="Rhea" id="RHEA:23708"/>
        <dbReference type="Rhea" id="RHEA-COMP:9602"/>
        <dbReference type="Rhea" id="RHEA-COMP:9603"/>
        <dbReference type="ChEBI" id="CHEBI:15378"/>
        <dbReference type="ChEBI" id="CHEBI:58405"/>
        <dbReference type="ChEBI" id="CHEBI:60033"/>
        <dbReference type="ChEBI" id="CHEBI:78435"/>
        <dbReference type="EC" id="2.4.99.28"/>
    </reaction>
</comment>
<feature type="compositionally biased region" description="Pro residues" evidence="14">
    <location>
        <begin position="692"/>
        <end position="712"/>
    </location>
</feature>
<dbReference type="GO" id="GO:0009252">
    <property type="term" value="P:peptidoglycan biosynthetic process"/>
    <property type="evidence" value="ECO:0007669"/>
    <property type="project" value="UniProtKB-KW"/>
</dbReference>
<keyword evidence="15" id="KW-1133">Transmembrane helix</keyword>
<evidence type="ECO:0000259" key="16">
    <source>
        <dbReference type="Pfam" id="PF00905"/>
    </source>
</evidence>
<evidence type="ECO:0000256" key="6">
    <source>
        <dbReference type="ARBA" id="ARBA00022679"/>
    </source>
</evidence>
<dbReference type="GO" id="GO:0008658">
    <property type="term" value="F:penicillin binding"/>
    <property type="evidence" value="ECO:0007669"/>
    <property type="project" value="InterPro"/>
</dbReference>
<keyword evidence="3" id="KW-0121">Carboxypeptidase</keyword>
<dbReference type="Gene3D" id="3.40.710.10">
    <property type="entry name" value="DD-peptidase/beta-lactamase superfamily"/>
    <property type="match status" value="1"/>
</dbReference>
<evidence type="ECO:0000256" key="7">
    <source>
        <dbReference type="ARBA" id="ARBA00022801"/>
    </source>
</evidence>
<evidence type="ECO:0000259" key="17">
    <source>
        <dbReference type="Pfam" id="PF00912"/>
    </source>
</evidence>
<dbReference type="InterPro" id="IPR012338">
    <property type="entry name" value="Beta-lactam/transpept-like"/>
</dbReference>
<dbReference type="Proteomes" id="UP000076268">
    <property type="component" value="Unassembled WGS sequence"/>
</dbReference>
<evidence type="ECO:0000256" key="3">
    <source>
        <dbReference type="ARBA" id="ARBA00022645"/>
    </source>
</evidence>
<dbReference type="InterPro" id="IPR036950">
    <property type="entry name" value="PBP_transglycosylase"/>
</dbReference>
<keyword evidence="19" id="KW-1185">Reference proteome</keyword>
<dbReference type="RefSeq" id="WP_066238142.1">
    <property type="nucleotide sequence ID" value="NZ_LSGP01000012.1"/>
</dbReference>
<dbReference type="InterPro" id="IPR001264">
    <property type="entry name" value="Glyco_trans_51"/>
</dbReference>
<evidence type="ECO:0000256" key="4">
    <source>
        <dbReference type="ARBA" id="ARBA00022670"/>
    </source>
</evidence>
<keyword evidence="10" id="KW-0511">Multifunctional enzyme</keyword>
<evidence type="ECO:0000256" key="9">
    <source>
        <dbReference type="ARBA" id="ARBA00022984"/>
    </source>
</evidence>
<dbReference type="GO" id="GO:0008360">
    <property type="term" value="P:regulation of cell shape"/>
    <property type="evidence" value="ECO:0007669"/>
    <property type="project" value="UniProtKB-KW"/>
</dbReference>
<feature type="compositionally biased region" description="Basic and acidic residues" evidence="14">
    <location>
        <begin position="665"/>
        <end position="691"/>
    </location>
</feature>
<feature type="domain" description="Penicillin-binding protein transpeptidase" evidence="16">
    <location>
        <begin position="338"/>
        <end position="597"/>
    </location>
</feature>
<dbReference type="GO" id="GO:0030288">
    <property type="term" value="C:outer membrane-bounded periplasmic space"/>
    <property type="evidence" value="ECO:0007669"/>
    <property type="project" value="TreeGrafter"/>
</dbReference>
<dbReference type="PANTHER" id="PTHR32282">
    <property type="entry name" value="BINDING PROTEIN TRANSPEPTIDASE, PUTATIVE-RELATED"/>
    <property type="match status" value="1"/>
</dbReference>
<evidence type="ECO:0000313" key="19">
    <source>
        <dbReference type="Proteomes" id="UP000076268"/>
    </source>
</evidence>
<evidence type="ECO:0000256" key="10">
    <source>
        <dbReference type="ARBA" id="ARBA00023268"/>
    </source>
</evidence>
<dbReference type="GO" id="GO:0071555">
    <property type="term" value="P:cell wall organization"/>
    <property type="evidence" value="ECO:0007669"/>
    <property type="project" value="UniProtKB-KW"/>
</dbReference>
<evidence type="ECO:0000256" key="8">
    <source>
        <dbReference type="ARBA" id="ARBA00022960"/>
    </source>
</evidence>
<dbReference type="InterPro" id="IPR050396">
    <property type="entry name" value="Glycosyltr_51/Transpeptidase"/>
</dbReference>
<dbReference type="GO" id="GO:0009002">
    <property type="term" value="F:serine-type D-Ala-D-Ala carboxypeptidase activity"/>
    <property type="evidence" value="ECO:0007669"/>
    <property type="project" value="UniProtKB-EC"/>
</dbReference>
<name>A0A154BUV4_ANASB</name>
<dbReference type="STRING" id="1794912.AXX12_18100"/>
<keyword evidence="15" id="KW-0472">Membrane</keyword>
<dbReference type="SUPFAM" id="SSF56601">
    <property type="entry name" value="beta-lactamase/transpeptidase-like"/>
    <property type="match status" value="1"/>
</dbReference>
<evidence type="ECO:0000256" key="5">
    <source>
        <dbReference type="ARBA" id="ARBA00022676"/>
    </source>
</evidence>
<comment type="similarity">
    <text evidence="2">In the N-terminal section; belongs to the glycosyltransferase 51 family.</text>
</comment>
<comment type="catalytic activity">
    <reaction evidence="12">
        <text>Preferential cleavage: (Ac)2-L-Lys-D-Ala-|-D-Ala. Also transpeptidation of peptidyl-alanyl moieties that are N-acyl substituents of D-alanine.</text>
        <dbReference type="EC" id="3.4.16.4"/>
    </reaction>
</comment>
<dbReference type="Pfam" id="PF00905">
    <property type="entry name" value="Transpeptidase"/>
    <property type="match status" value="1"/>
</dbReference>
<dbReference type="Pfam" id="PF00912">
    <property type="entry name" value="Transgly"/>
    <property type="match status" value="1"/>
</dbReference>
<dbReference type="Gene3D" id="1.10.3810.10">
    <property type="entry name" value="Biosynthetic peptidoglycan transglycosylase-like"/>
    <property type="match status" value="1"/>
</dbReference>
<keyword evidence="9" id="KW-0573">Peptidoglycan synthesis</keyword>
<evidence type="ECO:0000256" key="13">
    <source>
        <dbReference type="ARBA" id="ARBA00049902"/>
    </source>
</evidence>
<dbReference type="EMBL" id="LSGP01000012">
    <property type="protein sequence ID" value="KYZ77645.1"/>
    <property type="molecule type" value="Genomic_DNA"/>
</dbReference>
<proteinExistence type="inferred from homology"/>
<dbReference type="FunFam" id="1.10.3810.10:FF:000001">
    <property type="entry name" value="Penicillin-binding protein 1A"/>
    <property type="match status" value="1"/>
</dbReference>
<evidence type="ECO:0000256" key="1">
    <source>
        <dbReference type="ARBA" id="ARBA00007090"/>
    </source>
</evidence>
<keyword evidence="4" id="KW-0645">Protease</keyword>
<feature type="transmembrane region" description="Helical" evidence="15">
    <location>
        <begin position="21"/>
        <end position="44"/>
    </location>
</feature>
<dbReference type="NCBIfam" id="TIGR02074">
    <property type="entry name" value="PBP_1a_fam"/>
    <property type="match status" value="1"/>
</dbReference>
<dbReference type="InterPro" id="IPR023346">
    <property type="entry name" value="Lysozyme-like_dom_sf"/>
</dbReference>